<dbReference type="OrthoDB" id="9813383at2"/>
<sequence length="224" mass="25779">MKALFVKNIGIEGPGTLAPLFERKGVAVETIDAFRGEMVDSVDDYEFITILGGPMGVYEAKKYSFLNDEFRLVEEALRKNKRIVGICLGAQIIAHVLGAKVYKGEMGKEIGWYELYPQNEFEFLYRHKMDVFEWHGDTFELPEGATKLASTPLYPNQAFRLNRAVGLQYHIEVTKDDIKRWIEAYRDEVVSEGLTPEQILGDDDKKWEMLKVYSSVFVEFLFKI</sequence>
<evidence type="ECO:0000313" key="2">
    <source>
        <dbReference type="EMBL" id="OMH41018.1"/>
    </source>
</evidence>
<dbReference type="STRING" id="1914305.BLW93_02270"/>
<dbReference type="RefSeq" id="WP_076712498.1">
    <property type="nucleotide sequence ID" value="NZ_MOEN01000005.1"/>
</dbReference>
<dbReference type="PROSITE" id="PS51273">
    <property type="entry name" value="GATASE_TYPE_1"/>
    <property type="match status" value="1"/>
</dbReference>
<dbReference type="SUPFAM" id="SSF52317">
    <property type="entry name" value="Class I glutamine amidotransferase-like"/>
    <property type="match status" value="1"/>
</dbReference>
<accession>A0A1R1MMG8</accession>
<evidence type="ECO:0000313" key="3">
    <source>
        <dbReference type="Proteomes" id="UP000187408"/>
    </source>
</evidence>
<dbReference type="Gene3D" id="3.40.50.880">
    <property type="match status" value="1"/>
</dbReference>
<organism evidence="2 3">
    <name type="scientific">Desulfurobacterium indicum</name>
    <dbReference type="NCBI Taxonomy" id="1914305"/>
    <lineage>
        <taxon>Bacteria</taxon>
        <taxon>Pseudomonadati</taxon>
        <taxon>Aquificota</taxon>
        <taxon>Aquificia</taxon>
        <taxon>Desulfurobacteriales</taxon>
        <taxon>Desulfurobacteriaceae</taxon>
        <taxon>Desulfurobacterium</taxon>
    </lineage>
</organism>
<keyword evidence="3" id="KW-1185">Reference proteome</keyword>
<dbReference type="InterPro" id="IPR029062">
    <property type="entry name" value="Class_I_gatase-like"/>
</dbReference>
<dbReference type="FunFam" id="3.40.50.880:FF:000033">
    <property type="entry name" value="Glutamine amidotransferase class-I"/>
    <property type="match status" value="1"/>
</dbReference>
<evidence type="ECO:0000259" key="1">
    <source>
        <dbReference type="Pfam" id="PF00117"/>
    </source>
</evidence>
<dbReference type="PANTHER" id="PTHR42695">
    <property type="entry name" value="GLUTAMINE AMIDOTRANSFERASE YLR126C-RELATED"/>
    <property type="match status" value="1"/>
</dbReference>
<dbReference type="AlphaFoldDB" id="A0A1R1MMG8"/>
<dbReference type="PANTHER" id="PTHR42695:SF5">
    <property type="entry name" value="GLUTAMINE AMIDOTRANSFERASE YLR126C-RELATED"/>
    <property type="match status" value="1"/>
</dbReference>
<protein>
    <submittedName>
        <fullName evidence="2">GMP synthase</fullName>
    </submittedName>
</protein>
<dbReference type="InterPro" id="IPR044992">
    <property type="entry name" value="ChyE-like"/>
</dbReference>
<dbReference type="Pfam" id="PF00117">
    <property type="entry name" value="GATase"/>
    <property type="match status" value="1"/>
</dbReference>
<dbReference type="Proteomes" id="UP000187408">
    <property type="component" value="Unassembled WGS sequence"/>
</dbReference>
<proteinExistence type="predicted"/>
<name>A0A1R1MMG8_9BACT</name>
<comment type="caution">
    <text evidence="2">The sequence shown here is derived from an EMBL/GenBank/DDBJ whole genome shotgun (WGS) entry which is preliminary data.</text>
</comment>
<dbReference type="CDD" id="cd01741">
    <property type="entry name" value="GATase1_1"/>
    <property type="match status" value="1"/>
</dbReference>
<dbReference type="EMBL" id="MOEN01000005">
    <property type="protein sequence ID" value="OMH41018.1"/>
    <property type="molecule type" value="Genomic_DNA"/>
</dbReference>
<gene>
    <name evidence="2" type="ORF">BLW93_02270</name>
</gene>
<dbReference type="GO" id="GO:0005829">
    <property type="term" value="C:cytosol"/>
    <property type="evidence" value="ECO:0007669"/>
    <property type="project" value="TreeGrafter"/>
</dbReference>
<reference evidence="2 3" key="1">
    <citation type="submission" date="2016-10" db="EMBL/GenBank/DDBJ databases">
        <title>Genome sequence of a sulfur-reducing bacterium Desulfurobacterium indicum K6013.</title>
        <authorList>
            <person name="Cao J."/>
            <person name="Shao Z."/>
            <person name="Alain K."/>
            <person name="Jebbar M."/>
        </authorList>
    </citation>
    <scope>NUCLEOTIDE SEQUENCE [LARGE SCALE GENOMIC DNA]</scope>
    <source>
        <strain evidence="2 3">K6013</strain>
    </source>
</reference>
<dbReference type="InterPro" id="IPR017926">
    <property type="entry name" value="GATASE"/>
</dbReference>
<feature type="domain" description="Glutamine amidotransferase" evidence="1">
    <location>
        <begin position="41"/>
        <end position="175"/>
    </location>
</feature>